<keyword evidence="3" id="KW-0479">Metal-binding</keyword>
<dbReference type="OrthoDB" id="7396853at2759"/>
<dbReference type="InterPro" id="IPR004183">
    <property type="entry name" value="Xdiol_dOase_suB"/>
</dbReference>
<feature type="domain" description="Extradiol ring-cleavage dioxygenase class III enzyme subunit B" evidence="6">
    <location>
        <begin position="34"/>
        <end position="318"/>
    </location>
</feature>
<dbReference type="STRING" id="1423351.A0A074SPB0"/>
<keyword evidence="5" id="KW-0560">Oxidoreductase</keyword>
<comment type="caution">
    <text evidence="7">The sequence shown here is derived from an EMBL/GenBank/DDBJ whole genome shotgun (WGS) entry which is preliminary data.</text>
</comment>
<dbReference type="PANTHER" id="PTHR30096:SF0">
    <property type="entry name" value="4,5-DOPA DIOXYGENASE EXTRADIOL-LIKE PROTEIN"/>
    <property type="match status" value="1"/>
</dbReference>
<dbReference type="PIRSF" id="PIRSF006157">
    <property type="entry name" value="Doxgns_DODA"/>
    <property type="match status" value="1"/>
</dbReference>
<keyword evidence="8" id="KW-1185">Reference proteome</keyword>
<dbReference type="Proteomes" id="UP000027456">
    <property type="component" value="Unassembled WGS sequence"/>
</dbReference>
<dbReference type="GO" id="GO:0008198">
    <property type="term" value="F:ferrous iron binding"/>
    <property type="evidence" value="ECO:0007669"/>
    <property type="project" value="InterPro"/>
</dbReference>
<proteinExistence type="inferred from homology"/>
<reference evidence="7 8" key="1">
    <citation type="submission" date="2013-12" db="EMBL/GenBank/DDBJ databases">
        <authorList>
            <person name="Cubeta M."/>
            <person name="Pakala S."/>
            <person name="Fedorova N."/>
            <person name="Thomas E."/>
            <person name="Dean R."/>
            <person name="Jabaji S."/>
            <person name="Neate S."/>
            <person name="Toda T."/>
            <person name="Tavantzis S."/>
            <person name="Vilgalys R."/>
            <person name="Bharathan N."/>
            <person name="Pakala S."/>
            <person name="Losada L.S."/>
            <person name="Zafar N."/>
            <person name="Nierman W."/>
        </authorList>
    </citation>
    <scope>NUCLEOTIDE SEQUENCE [LARGE SCALE GENOMIC DNA]</scope>
    <source>
        <strain evidence="7 8">123E</strain>
    </source>
</reference>
<evidence type="ECO:0000313" key="7">
    <source>
        <dbReference type="EMBL" id="KEP51842.1"/>
    </source>
</evidence>
<gene>
    <name evidence="7" type="ORF">V565_054750</name>
</gene>
<dbReference type="SUPFAM" id="SSF53213">
    <property type="entry name" value="LigB-like"/>
    <property type="match status" value="1"/>
</dbReference>
<evidence type="ECO:0000256" key="5">
    <source>
        <dbReference type="ARBA" id="ARBA00023002"/>
    </source>
</evidence>
<dbReference type="Gene3D" id="3.40.830.10">
    <property type="entry name" value="LigB-like"/>
    <property type="match status" value="1"/>
</dbReference>
<dbReference type="Pfam" id="PF02900">
    <property type="entry name" value="LigB"/>
    <property type="match status" value="1"/>
</dbReference>
<sequence>MSGVAPALPIVDEDWKAALDALPTAESNNGKIPAFFFAHGSPMLLREPESDPRFANMKSQTGKGALGRFLSQFGPALLEKYNPKGIVVFSAHWEESGQVLVTDYQENPLLMDYYGFEDSMYQVKFKSRGDSALSARTVAALKDGGLKARTLGTTESRGRDGRPGMPGTGLDHGVFVPFKLMFGDEFTTIPIVEVSQDESLSPDKNWEIGKAVDVLRSEGYLILSGGLTVHTFRDWSAWNEESAAPPYIAFHKAILEAVQVQDPSDRRAALSSLTRHPGFRLAHPREEHFTPIYLAAGAGEKGKTQVLDATYGQITVAFGIEA</sequence>
<evidence type="ECO:0000259" key="6">
    <source>
        <dbReference type="Pfam" id="PF02900"/>
    </source>
</evidence>
<evidence type="ECO:0000256" key="2">
    <source>
        <dbReference type="ARBA" id="ARBA00007581"/>
    </source>
</evidence>
<dbReference type="HOGENOM" id="CLU_046582_1_1_1"/>
<organism evidence="7 8">
    <name type="scientific">Rhizoctonia solani 123E</name>
    <dbReference type="NCBI Taxonomy" id="1423351"/>
    <lineage>
        <taxon>Eukaryota</taxon>
        <taxon>Fungi</taxon>
        <taxon>Dikarya</taxon>
        <taxon>Basidiomycota</taxon>
        <taxon>Agaricomycotina</taxon>
        <taxon>Agaricomycetes</taxon>
        <taxon>Cantharellales</taxon>
        <taxon>Ceratobasidiaceae</taxon>
        <taxon>Rhizoctonia</taxon>
    </lineage>
</organism>
<dbReference type="EMBL" id="AZST01000140">
    <property type="protein sequence ID" value="KEP51842.1"/>
    <property type="molecule type" value="Genomic_DNA"/>
</dbReference>
<dbReference type="AlphaFoldDB" id="A0A074SPB0"/>
<keyword evidence="4" id="KW-0862">Zinc</keyword>
<keyword evidence="7" id="KW-0223">Dioxygenase</keyword>
<dbReference type="PANTHER" id="PTHR30096">
    <property type="entry name" value="4,5-DOPA DIOXYGENASE EXTRADIOL-LIKE PROTEIN"/>
    <property type="match status" value="1"/>
</dbReference>
<dbReference type="GO" id="GO:0008270">
    <property type="term" value="F:zinc ion binding"/>
    <property type="evidence" value="ECO:0007669"/>
    <property type="project" value="InterPro"/>
</dbReference>
<name>A0A074SPB0_9AGAM</name>
<evidence type="ECO:0000256" key="4">
    <source>
        <dbReference type="ARBA" id="ARBA00022833"/>
    </source>
</evidence>
<comment type="cofactor">
    <cofactor evidence="1">
        <name>Zn(2+)</name>
        <dbReference type="ChEBI" id="CHEBI:29105"/>
    </cofactor>
</comment>
<comment type="similarity">
    <text evidence="2">Belongs to the DODA-type extradiol aromatic ring-opening dioxygenase family.</text>
</comment>
<evidence type="ECO:0000313" key="8">
    <source>
        <dbReference type="Proteomes" id="UP000027456"/>
    </source>
</evidence>
<accession>A0A074SPB0</accession>
<evidence type="ECO:0000256" key="1">
    <source>
        <dbReference type="ARBA" id="ARBA00001947"/>
    </source>
</evidence>
<dbReference type="CDD" id="cd07363">
    <property type="entry name" value="45_DOPA_Dioxygenase"/>
    <property type="match status" value="1"/>
</dbReference>
<dbReference type="GO" id="GO:0016702">
    <property type="term" value="F:oxidoreductase activity, acting on single donors with incorporation of molecular oxygen, incorporation of two atoms of oxygen"/>
    <property type="evidence" value="ECO:0007669"/>
    <property type="project" value="UniProtKB-ARBA"/>
</dbReference>
<dbReference type="InterPro" id="IPR014436">
    <property type="entry name" value="Extradiol_dOase_DODA"/>
</dbReference>
<protein>
    <submittedName>
        <fullName evidence="7">Aromatic ring-opening dioxygenase, catalytic subunit LigB</fullName>
    </submittedName>
</protein>
<evidence type="ECO:0000256" key="3">
    <source>
        <dbReference type="ARBA" id="ARBA00022723"/>
    </source>
</evidence>